<organism evidence="7 8">
    <name type="scientific">Lampropedia hyalina DSM 16112</name>
    <dbReference type="NCBI Taxonomy" id="1122156"/>
    <lineage>
        <taxon>Bacteria</taxon>
        <taxon>Pseudomonadati</taxon>
        <taxon>Pseudomonadota</taxon>
        <taxon>Betaproteobacteria</taxon>
        <taxon>Burkholderiales</taxon>
        <taxon>Comamonadaceae</taxon>
        <taxon>Lampropedia</taxon>
    </lineage>
</organism>
<dbReference type="STRING" id="1122156.SAMN02745117_00797"/>
<evidence type="ECO:0000256" key="2">
    <source>
        <dbReference type="ARBA" id="ARBA00007261"/>
    </source>
</evidence>
<feature type="domain" description="Peptidase M16 C-terminal" evidence="6">
    <location>
        <begin position="213"/>
        <end position="398"/>
    </location>
</feature>
<dbReference type="PANTHER" id="PTHR11851:SF49">
    <property type="entry name" value="MITOCHONDRIAL-PROCESSING PEPTIDASE SUBUNIT ALPHA"/>
    <property type="match status" value="1"/>
</dbReference>
<dbReference type="Pfam" id="PF00675">
    <property type="entry name" value="Peptidase_M16"/>
    <property type="match status" value="1"/>
</dbReference>
<dbReference type="RefSeq" id="WP_073354856.1">
    <property type="nucleotide sequence ID" value="NZ_FQUZ01000006.1"/>
</dbReference>
<dbReference type="OrthoDB" id="9811314at2"/>
<dbReference type="SUPFAM" id="SSF63411">
    <property type="entry name" value="LuxS/MPP-like metallohydrolase"/>
    <property type="match status" value="2"/>
</dbReference>
<keyword evidence="8" id="KW-1185">Reference proteome</keyword>
<comment type="similarity">
    <text evidence="2 3">Belongs to the peptidase M16 family.</text>
</comment>
<accession>A0A1M4W332</accession>
<dbReference type="Gene3D" id="3.30.830.10">
    <property type="entry name" value="Metalloenzyme, LuxS/M16 peptidase-like"/>
    <property type="match status" value="2"/>
</dbReference>
<sequence>MKRLTLLAAAAALWLAGCASVPSSTSAESAAPASHPPATLVAQTGDIHHYRLGNGMEVIVKPDRRAPTAIQMIWVRTGSIDEVDGTSGIAHMLEHMMFKGTPSLPPGEFSRRVAALGGQENAFTSRDYTGYFQQVPAQRLADVMQLEADRLAHNQWPDEEFLREREVVTEERRARIDDQPRARLFEQMFASAFLADPARRPIIGWMADIAAYTPQDVRDFYQTWYVPGNMALVVVGQVEPEQVLALAQQHYGAIPARALPERKPFVEPAQQGERRLQLHDRAEQHLLTLAYKAPLLRNLQTPDAQDRDALALMLLSTILDGYDGARLERALTRGGKRLADSVGSSAMVTGRSGGLFVLTGIPARGISPTRLEQGLQAEIRRIARSGVSEAELQRVLTQWTASEVYAQDSLYAQASALGQAWIQKDPLNRTEMLVQQLRTITPRDVQRVAQQYFQPEQLTVATLVPKKPDANRAPAPKGKP</sequence>
<dbReference type="GO" id="GO:0006508">
    <property type="term" value="P:proteolysis"/>
    <property type="evidence" value="ECO:0007669"/>
    <property type="project" value="UniProtKB-KW"/>
</dbReference>
<dbReference type="GO" id="GO:0046872">
    <property type="term" value="F:metal ion binding"/>
    <property type="evidence" value="ECO:0007669"/>
    <property type="project" value="InterPro"/>
</dbReference>
<dbReference type="InterPro" id="IPR001431">
    <property type="entry name" value="Pept_M16_Zn_BS"/>
</dbReference>
<feature type="chain" id="PRO_5012092795" evidence="4">
    <location>
        <begin position="28"/>
        <end position="480"/>
    </location>
</feature>
<dbReference type="InterPro" id="IPR011765">
    <property type="entry name" value="Pept_M16_N"/>
</dbReference>
<evidence type="ECO:0000259" key="5">
    <source>
        <dbReference type="Pfam" id="PF00675"/>
    </source>
</evidence>
<dbReference type="Proteomes" id="UP000184327">
    <property type="component" value="Unassembled WGS sequence"/>
</dbReference>
<dbReference type="PROSITE" id="PS00143">
    <property type="entry name" value="INSULINASE"/>
    <property type="match status" value="1"/>
</dbReference>
<dbReference type="PROSITE" id="PS51257">
    <property type="entry name" value="PROKAR_LIPOPROTEIN"/>
    <property type="match status" value="1"/>
</dbReference>
<comment type="cofactor">
    <cofactor evidence="1">
        <name>Zn(2+)</name>
        <dbReference type="ChEBI" id="CHEBI:29105"/>
    </cofactor>
</comment>
<evidence type="ECO:0000256" key="4">
    <source>
        <dbReference type="SAM" id="SignalP"/>
    </source>
</evidence>
<dbReference type="Pfam" id="PF05193">
    <property type="entry name" value="Peptidase_M16_C"/>
    <property type="match status" value="1"/>
</dbReference>
<keyword evidence="4" id="KW-0732">Signal</keyword>
<dbReference type="InterPro" id="IPR007863">
    <property type="entry name" value="Peptidase_M16_C"/>
</dbReference>
<name>A0A1M4W332_9BURK</name>
<dbReference type="GO" id="GO:0004222">
    <property type="term" value="F:metalloendopeptidase activity"/>
    <property type="evidence" value="ECO:0007669"/>
    <property type="project" value="InterPro"/>
</dbReference>
<dbReference type="AlphaFoldDB" id="A0A1M4W332"/>
<dbReference type="InterPro" id="IPR011249">
    <property type="entry name" value="Metalloenz_LuxS/M16"/>
</dbReference>
<dbReference type="InterPro" id="IPR050361">
    <property type="entry name" value="MPP/UQCRC_Complex"/>
</dbReference>
<feature type="domain" description="Peptidase M16 N-terminal" evidence="5">
    <location>
        <begin position="59"/>
        <end position="203"/>
    </location>
</feature>
<dbReference type="EMBL" id="FQUZ01000006">
    <property type="protein sequence ID" value="SHE75609.1"/>
    <property type="molecule type" value="Genomic_DNA"/>
</dbReference>
<keyword evidence="7" id="KW-0645">Protease</keyword>
<reference evidence="7 8" key="1">
    <citation type="submission" date="2016-11" db="EMBL/GenBank/DDBJ databases">
        <authorList>
            <person name="Jaros S."/>
            <person name="Januszkiewicz K."/>
            <person name="Wedrychowicz H."/>
        </authorList>
    </citation>
    <scope>NUCLEOTIDE SEQUENCE [LARGE SCALE GENOMIC DNA]</scope>
    <source>
        <strain evidence="7 8">DSM 16112</strain>
    </source>
</reference>
<evidence type="ECO:0000256" key="1">
    <source>
        <dbReference type="ARBA" id="ARBA00001947"/>
    </source>
</evidence>
<dbReference type="PANTHER" id="PTHR11851">
    <property type="entry name" value="METALLOPROTEASE"/>
    <property type="match status" value="1"/>
</dbReference>
<protein>
    <submittedName>
        <fullName evidence="7">Zinc protease</fullName>
    </submittedName>
</protein>
<evidence type="ECO:0000256" key="3">
    <source>
        <dbReference type="RuleBase" id="RU004447"/>
    </source>
</evidence>
<evidence type="ECO:0000313" key="8">
    <source>
        <dbReference type="Proteomes" id="UP000184327"/>
    </source>
</evidence>
<proteinExistence type="inferred from homology"/>
<feature type="signal peptide" evidence="4">
    <location>
        <begin position="1"/>
        <end position="27"/>
    </location>
</feature>
<gene>
    <name evidence="7" type="ORF">SAMN02745117_00797</name>
</gene>
<evidence type="ECO:0000313" key="7">
    <source>
        <dbReference type="EMBL" id="SHE75609.1"/>
    </source>
</evidence>
<keyword evidence="7" id="KW-0378">Hydrolase</keyword>
<evidence type="ECO:0000259" key="6">
    <source>
        <dbReference type="Pfam" id="PF05193"/>
    </source>
</evidence>